<protein>
    <submittedName>
        <fullName evidence="1">Uncharacterized protein</fullName>
    </submittedName>
</protein>
<proteinExistence type="predicted"/>
<sequence length="65" mass="7000">MLARNIPQVLGSAGVALHSLIAHGCELLLQCQTTLCQHAHGTECNREETNTASEQLTITVTQVFP</sequence>
<dbReference type="Proteomes" id="UP000199032">
    <property type="component" value="Unassembled WGS sequence"/>
</dbReference>
<organism evidence="1 2">
    <name type="scientific">Candidatus Nitrospira nitrosa</name>
    <dbReference type="NCBI Taxonomy" id="1742972"/>
    <lineage>
        <taxon>Bacteria</taxon>
        <taxon>Pseudomonadati</taxon>
        <taxon>Nitrospirota</taxon>
        <taxon>Nitrospiria</taxon>
        <taxon>Nitrospirales</taxon>
        <taxon>Nitrospiraceae</taxon>
        <taxon>Nitrospira</taxon>
    </lineage>
</organism>
<keyword evidence="2" id="KW-1185">Reference proteome</keyword>
<evidence type="ECO:0000313" key="2">
    <source>
        <dbReference type="Proteomes" id="UP000199032"/>
    </source>
</evidence>
<name>A0A0S4L9J8_9BACT</name>
<evidence type="ECO:0000313" key="1">
    <source>
        <dbReference type="EMBL" id="CUS31794.1"/>
    </source>
</evidence>
<accession>A0A0S4L9J8</accession>
<reference evidence="1 2" key="1">
    <citation type="submission" date="2015-10" db="EMBL/GenBank/DDBJ databases">
        <authorList>
            <person name="Gilbert D.G."/>
        </authorList>
    </citation>
    <scope>NUCLEOTIDE SEQUENCE [LARGE SCALE GENOMIC DNA]</scope>
    <source>
        <strain evidence="1">COMA1</strain>
    </source>
</reference>
<gene>
    <name evidence="1" type="ORF">COMA1_10270</name>
</gene>
<dbReference type="AlphaFoldDB" id="A0A0S4L9J8"/>
<dbReference type="EMBL" id="CZQA01000001">
    <property type="protein sequence ID" value="CUS31794.1"/>
    <property type="molecule type" value="Genomic_DNA"/>
</dbReference>